<dbReference type="SUPFAM" id="SSF56176">
    <property type="entry name" value="FAD-binding/transporter-associated domain-like"/>
    <property type="match status" value="1"/>
</dbReference>
<dbReference type="EMBL" id="ACVI01000030">
    <property type="protein sequence ID" value="EET87425.1"/>
    <property type="molecule type" value="Genomic_DNA"/>
</dbReference>
<dbReference type="SUPFAM" id="SSF55447">
    <property type="entry name" value="CO dehydrogenase flavoprotein C-terminal domain-like"/>
    <property type="match status" value="1"/>
</dbReference>
<comment type="caution">
    <text evidence="4">The sequence shown here is derived from an EMBL/GenBank/DDBJ whole genome shotgun (WGS) entry which is preliminary data.</text>
</comment>
<dbReference type="GO" id="GO:0016491">
    <property type="term" value="F:oxidoreductase activity"/>
    <property type="evidence" value="ECO:0007669"/>
    <property type="project" value="UniProtKB-KW"/>
</dbReference>
<dbReference type="STRING" id="536227.Ccar_13295"/>
<dbReference type="PATRIC" id="fig|536227.13.peg.2786"/>
<reference evidence="4 5" key="1">
    <citation type="submission" date="2009-06" db="EMBL/GenBank/DDBJ databases">
        <title>The draft genome of Clostridium carboxidivorans P7.</title>
        <authorList>
            <consortium name="US DOE Joint Genome Institute (JGI-PGF)"/>
            <person name="Lucas S."/>
            <person name="Copeland A."/>
            <person name="Lapidus A."/>
            <person name="Glavina del Rio T."/>
            <person name="Tice H."/>
            <person name="Bruce D."/>
            <person name="Goodwin L."/>
            <person name="Pitluck S."/>
            <person name="Larimer F."/>
            <person name="Land M.L."/>
            <person name="Hauser L."/>
            <person name="Hemme C.L."/>
        </authorList>
    </citation>
    <scope>NUCLEOTIDE SEQUENCE [LARGE SCALE GENOMIC DNA]</scope>
    <source>
        <strain evidence="4 5">P7</strain>
    </source>
</reference>
<dbReference type="InterPro" id="IPR002346">
    <property type="entry name" value="Mopterin_DH_FAD-bd"/>
</dbReference>
<evidence type="ECO:0000313" key="4">
    <source>
        <dbReference type="EMBL" id="EET87425.1"/>
    </source>
</evidence>
<dbReference type="Pfam" id="PF00941">
    <property type="entry name" value="FAD_binding_5"/>
    <property type="match status" value="1"/>
</dbReference>
<proteinExistence type="predicted"/>
<dbReference type="PROSITE" id="PS51387">
    <property type="entry name" value="FAD_PCMH"/>
    <property type="match status" value="1"/>
</dbReference>
<dbReference type="PANTHER" id="PTHR42659">
    <property type="entry name" value="XANTHINE DEHYDROGENASE SUBUNIT C-RELATED"/>
    <property type="match status" value="1"/>
</dbReference>
<dbReference type="InterPro" id="IPR051312">
    <property type="entry name" value="Diverse_Substr_Oxidored"/>
</dbReference>
<dbReference type="PANTHER" id="PTHR42659:SF9">
    <property type="entry name" value="XANTHINE DEHYDROGENASE FAD-BINDING SUBUNIT XDHB-RELATED"/>
    <property type="match status" value="1"/>
</dbReference>
<dbReference type="OrthoDB" id="9789842at2"/>
<dbReference type="Pfam" id="PF03450">
    <property type="entry name" value="CO_deh_flav_C"/>
    <property type="match status" value="1"/>
</dbReference>
<dbReference type="InterPro" id="IPR036318">
    <property type="entry name" value="FAD-bd_PCMH-like_sf"/>
</dbReference>
<sequence length="272" mass="30065">MVNSYRPLSLKEALHILAKDDVTPYAGGTDLMIKANEDARYLFLNKVAEMKNVVEDENYIRIGAGVTFSDVIENKLTPAILKEAVEQIAAPAIRNLGTVGGNICNGSPKADSALIFFVTDSKLRLVSSKGERVIPINEFYLGRKKTSIKKDELLAEILMSKEGFDNYYYKKVGVRNALAISRVSFAGILNIEDNKISKCSTAFGAVSDVVIRCPDIDKMLIGKTIQEAKALKKDYLAAYDKVIVPIKGRISAEYRKVVCMNLLRDFLESNGI</sequence>
<evidence type="ECO:0000313" key="5">
    <source>
        <dbReference type="Proteomes" id="UP000004198"/>
    </source>
</evidence>
<dbReference type="SMART" id="SM01092">
    <property type="entry name" value="CO_deh_flav_C"/>
    <property type="match status" value="1"/>
</dbReference>
<accession>C6PTJ5</accession>
<gene>
    <name evidence="4" type="ORF">CcarbDRAFT_2112</name>
</gene>
<evidence type="ECO:0000259" key="3">
    <source>
        <dbReference type="PROSITE" id="PS51387"/>
    </source>
</evidence>
<evidence type="ECO:0000256" key="1">
    <source>
        <dbReference type="ARBA" id="ARBA00022630"/>
    </source>
</evidence>
<dbReference type="GO" id="GO:0071949">
    <property type="term" value="F:FAD binding"/>
    <property type="evidence" value="ECO:0007669"/>
    <property type="project" value="InterPro"/>
</dbReference>
<feature type="domain" description="FAD-binding PCMH-type" evidence="3">
    <location>
        <begin position="1"/>
        <end position="164"/>
    </location>
</feature>
<dbReference type="InterPro" id="IPR036683">
    <property type="entry name" value="CO_DH_flav_C_dom_sf"/>
</dbReference>
<dbReference type="Gene3D" id="3.30.43.10">
    <property type="entry name" value="Uridine Diphospho-n-acetylenolpyruvylglucosamine Reductase, domain 2"/>
    <property type="match status" value="1"/>
</dbReference>
<dbReference type="InterPro" id="IPR016166">
    <property type="entry name" value="FAD-bd_PCMH"/>
</dbReference>
<protein>
    <submittedName>
        <fullName evidence="4">Molybdopterin dehydrogenase FAD-binding</fullName>
    </submittedName>
</protein>
<evidence type="ECO:0000256" key="2">
    <source>
        <dbReference type="ARBA" id="ARBA00023002"/>
    </source>
</evidence>
<dbReference type="KEGG" id="cck:Ccar_13295"/>
<keyword evidence="1" id="KW-0285">Flavoprotein</keyword>
<dbReference type="Proteomes" id="UP000004198">
    <property type="component" value="Unassembled WGS sequence"/>
</dbReference>
<dbReference type="InterPro" id="IPR005107">
    <property type="entry name" value="CO_DH_flav_C"/>
</dbReference>
<dbReference type="Gene3D" id="3.30.465.10">
    <property type="match status" value="1"/>
</dbReference>
<dbReference type="RefSeq" id="WP_007060997.1">
    <property type="nucleotide sequence ID" value="NZ_ACVI01000030.1"/>
</dbReference>
<name>C6PTJ5_9CLOT</name>
<dbReference type="InterPro" id="IPR016169">
    <property type="entry name" value="FAD-bd_PCMH_sub2"/>
</dbReference>
<keyword evidence="2" id="KW-0560">Oxidoreductase</keyword>
<dbReference type="InterPro" id="IPR016167">
    <property type="entry name" value="FAD-bd_PCMH_sub1"/>
</dbReference>
<dbReference type="Gene3D" id="3.30.390.50">
    <property type="entry name" value="CO dehydrogenase flavoprotein, C-terminal domain"/>
    <property type="match status" value="1"/>
</dbReference>
<keyword evidence="5" id="KW-1185">Reference proteome</keyword>
<organism evidence="4 5">
    <name type="scientific">Clostridium carboxidivorans P7</name>
    <dbReference type="NCBI Taxonomy" id="536227"/>
    <lineage>
        <taxon>Bacteria</taxon>
        <taxon>Bacillati</taxon>
        <taxon>Bacillota</taxon>
        <taxon>Clostridia</taxon>
        <taxon>Eubacteriales</taxon>
        <taxon>Clostridiaceae</taxon>
        <taxon>Clostridium</taxon>
    </lineage>
</organism>
<dbReference type="eggNOG" id="COG1319">
    <property type="taxonomic scope" value="Bacteria"/>
</dbReference>
<dbReference type="AlphaFoldDB" id="C6PTJ5"/>